<dbReference type="SUPFAM" id="SSF48403">
    <property type="entry name" value="Ankyrin repeat"/>
    <property type="match status" value="1"/>
</dbReference>
<feature type="repeat" description="ANK" evidence="3">
    <location>
        <begin position="214"/>
        <end position="246"/>
    </location>
</feature>
<evidence type="ECO:0000313" key="5">
    <source>
        <dbReference type="Proteomes" id="UP000245506"/>
    </source>
</evidence>
<gene>
    <name evidence="4" type="ORF">DKT75_21295</name>
</gene>
<protein>
    <submittedName>
        <fullName evidence="4">Uncharacterized protein</fullName>
    </submittedName>
</protein>
<keyword evidence="2 3" id="KW-0040">ANK repeat</keyword>
<evidence type="ECO:0000313" key="4">
    <source>
        <dbReference type="EMBL" id="PWQ93225.1"/>
    </source>
</evidence>
<reference evidence="4 5" key="1">
    <citation type="submission" date="2018-05" db="EMBL/GenBank/DDBJ databases">
        <title>Leucothrix arctica sp. nov., isolated from Arctic seawater.</title>
        <authorList>
            <person name="Choi A."/>
            <person name="Baek K."/>
        </authorList>
    </citation>
    <scope>NUCLEOTIDE SEQUENCE [LARGE SCALE GENOMIC DNA]</scope>
    <source>
        <strain evidence="4 5">IMCC9719</strain>
    </source>
</reference>
<dbReference type="AlphaFoldDB" id="A0A317C3J9"/>
<name>A0A317C3J9_9GAMM</name>
<sequence length="286" mass="31436">MIGKKYMTLSKFISILVIFVCSIMSYGNSYAVEFEECSKFIGKNKTKYSKCLEYSFREAVAQSKFSKISHWLGSRSDDDLNGPYEYLSLLMCSSSTNENGDTMGKEGDKPFKAENSAQIIKVTDQLLSLGASFDSMPHFSLVTPLFCAVNRQNSQVLEHVLTQIKATTKDLDGSLYEGSISEFVPLYRAVINNDLASAKVLLKHGATTEFSIWEGATALNAALKKNHVEIANWLLDEGAVVQPRYDCSEKSSLGYALAIPANIDGRGAIVARIRALMKSVSVGVEC</sequence>
<dbReference type="InterPro" id="IPR002110">
    <property type="entry name" value="Ankyrin_rpt"/>
</dbReference>
<dbReference type="InterPro" id="IPR036770">
    <property type="entry name" value="Ankyrin_rpt-contain_sf"/>
</dbReference>
<dbReference type="Gene3D" id="1.25.40.20">
    <property type="entry name" value="Ankyrin repeat-containing domain"/>
    <property type="match status" value="1"/>
</dbReference>
<evidence type="ECO:0000256" key="1">
    <source>
        <dbReference type="ARBA" id="ARBA00022737"/>
    </source>
</evidence>
<dbReference type="PANTHER" id="PTHR24203:SF86">
    <property type="entry name" value="PROTEASOME 26S SUBUNIT, NON-ATPASE 10"/>
    <property type="match status" value="1"/>
</dbReference>
<accession>A0A317C3J9</accession>
<keyword evidence="5" id="KW-1185">Reference proteome</keyword>
<dbReference type="Proteomes" id="UP000245506">
    <property type="component" value="Unassembled WGS sequence"/>
</dbReference>
<proteinExistence type="predicted"/>
<dbReference type="SMART" id="SM00248">
    <property type="entry name" value="ANK"/>
    <property type="match status" value="3"/>
</dbReference>
<dbReference type="EMBL" id="QGKL01000043">
    <property type="protein sequence ID" value="PWQ93225.1"/>
    <property type="molecule type" value="Genomic_DNA"/>
</dbReference>
<evidence type="ECO:0000256" key="2">
    <source>
        <dbReference type="ARBA" id="ARBA00023043"/>
    </source>
</evidence>
<keyword evidence="1" id="KW-0677">Repeat</keyword>
<evidence type="ECO:0000256" key="3">
    <source>
        <dbReference type="PROSITE-ProRule" id="PRU00023"/>
    </source>
</evidence>
<organism evidence="4 5">
    <name type="scientific">Leucothrix arctica</name>
    <dbReference type="NCBI Taxonomy" id="1481894"/>
    <lineage>
        <taxon>Bacteria</taxon>
        <taxon>Pseudomonadati</taxon>
        <taxon>Pseudomonadota</taxon>
        <taxon>Gammaproteobacteria</taxon>
        <taxon>Thiotrichales</taxon>
        <taxon>Thiotrichaceae</taxon>
        <taxon>Leucothrix</taxon>
    </lineage>
</organism>
<dbReference type="PROSITE" id="PS50297">
    <property type="entry name" value="ANK_REP_REGION"/>
    <property type="match status" value="1"/>
</dbReference>
<dbReference type="PROSITE" id="PS50088">
    <property type="entry name" value="ANK_REPEAT"/>
    <property type="match status" value="1"/>
</dbReference>
<dbReference type="Pfam" id="PF12796">
    <property type="entry name" value="Ank_2"/>
    <property type="match status" value="1"/>
</dbReference>
<comment type="caution">
    <text evidence="4">The sequence shown here is derived from an EMBL/GenBank/DDBJ whole genome shotgun (WGS) entry which is preliminary data.</text>
</comment>
<dbReference type="PANTHER" id="PTHR24203">
    <property type="entry name" value="ANKYRIN REPEAT FAMILY PROTEIN"/>
    <property type="match status" value="1"/>
</dbReference>